<keyword evidence="2" id="KW-0472">Membrane</keyword>
<evidence type="ECO:0000256" key="3">
    <source>
        <dbReference type="SAM" id="SignalP"/>
    </source>
</evidence>
<dbReference type="EMBL" id="QJNS01000213">
    <property type="protein sequence ID" value="RYO82537.1"/>
    <property type="molecule type" value="Genomic_DNA"/>
</dbReference>
<reference evidence="4 5" key="1">
    <citation type="submission" date="2018-06" db="EMBL/GenBank/DDBJ databases">
        <title>Complete Genomes of Monosporascus.</title>
        <authorList>
            <person name="Robinson A.J."/>
            <person name="Natvig D.O."/>
        </authorList>
    </citation>
    <scope>NUCLEOTIDE SEQUENCE [LARGE SCALE GENOMIC DNA]</scope>
    <source>
        <strain evidence="4 5">CBS 609.92</strain>
    </source>
</reference>
<keyword evidence="3" id="KW-0732">Signal</keyword>
<organism evidence="4 5">
    <name type="scientific">Monosporascus cannonballus</name>
    <dbReference type="NCBI Taxonomy" id="155416"/>
    <lineage>
        <taxon>Eukaryota</taxon>
        <taxon>Fungi</taxon>
        <taxon>Dikarya</taxon>
        <taxon>Ascomycota</taxon>
        <taxon>Pezizomycotina</taxon>
        <taxon>Sordariomycetes</taxon>
        <taxon>Xylariomycetidae</taxon>
        <taxon>Xylariales</taxon>
        <taxon>Xylariales incertae sedis</taxon>
        <taxon>Monosporascus</taxon>
    </lineage>
</organism>
<dbReference type="Proteomes" id="UP000294003">
    <property type="component" value="Unassembled WGS sequence"/>
</dbReference>
<feature type="signal peptide" evidence="3">
    <location>
        <begin position="1"/>
        <end position="20"/>
    </location>
</feature>
<proteinExistence type="predicted"/>
<accession>A0ABY0H1M9</accession>
<feature type="region of interest" description="Disordered" evidence="1">
    <location>
        <begin position="291"/>
        <end position="358"/>
    </location>
</feature>
<protein>
    <submittedName>
        <fullName evidence="4">Uncharacterized protein</fullName>
    </submittedName>
</protein>
<evidence type="ECO:0000313" key="5">
    <source>
        <dbReference type="Proteomes" id="UP000294003"/>
    </source>
</evidence>
<evidence type="ECO:0000313" key="4">
    <source>
        <dbReference type="EMBL" id="RYO82537.1"/>
    </source>
</evidence>
<feature type="chain" id="PRO_5046287664" evidence="3">
    <location>
        <begin position="21"/>
        <end position="436"/>
    </location>
</feature>
<sequence length="436" mass="46360">MQRIMIPVALALVISPIILGPPVAVGVINAQPSPIALSQTCTVSASIGEDNLINEYSAWNPNIDFDSSGYVPATLICDRPVEKLEPIMHQTAAALDSSLSPQPQPAIKTGVCHSHIGTNTHTPVLMESALSTVLDEPLIAETPLADAALPTQVTEVLSGFGNPTVYGQSIPLISEEAQLTGPHDMTAVPDNGSLLDIFSHILKRFDPGSRAGGFASALAETRSAEYTIPTIFNPEFSTEGTSLAHPITTTPAVESLALPRIKPKIIWLLGLVVAAASAVFRRGKRLKRFGRRRNARLYPSPSESPPSSPSRGTPPPGLPELNFDPAKEARMAPEYKAAAAGQRSGQSAAVGDPSLSQASQNVEATTLTRSLANRRPAALVDAPWCTVMIYGLDKKWGKMAPRRYGAKRYTAPPLLEMPLVEEVQEGDDGADGADFE</sequence>
<evidence type="ECO:0000256" key="2">
    <source>
        <dbReference type="SAM" id="Phobius"/>
    </source>
</evidence>
<gene>
    <name evidence="4" type="ORF">DL762_006560</name>
</gene>
<name>A0ABY0H1M9_9PEZI</name>
<keyword evidence="2" id="KW-1133">Transmembrane helix</keyword>
<keyword evidence="5" id="KW-1185">Reference proteome</keyword>
<comment type="caution">
    <text evidence="4">The sequence shown here is derived from an EMBL/GenBank/DDBJ whole genome shotgun (WGS) entry which is preliminary data.</text>
</comment>
<feature type="compositionally biased region" description="Pro residues" evidence="1">
    <location>
        <begin position="302"/>
        <end position="318"/>
    </location>
</feature>
<evidence type="ECO:0000256" key="1">
    <source>
        <dbReference type="SAM" id="MobiDB-lite"/>
    </source>
</evidence>
<feature type="transmembrane region" description="Helical" evidence="2">
    <location>
        <begin position="265"/>
        <end position="283"/>
    </location>
</feature>
<keyword evidence="2" id="KW-0812">Transmembrane</keyword>
<feature type="compositionally biased region" description="Low complexity" evidence="1">
    <location>
        <begin position="337"/>
        <end position="349"/>
    </location>
</feature>